<dbReference type="SUPFAM" id="SSF63825">
    <property type="entry name" value="YWTD domain"/>
    <property type="match status" value="2"/>
</dbReference>
<dbReference type="PANTHER" id="PTHR46513:SF13">
    <property type="entry name" value="EGF-LIKE DOMAIN-CONTAINING PROTEIN"/>
    <property type="match status" value="1"/>
</dbReference>
<evidence type="ECO:0000256" key="1">
    <source>
        <dbReference type="ARBA" id="ARBA00022536"/>
    </source>
</evidence>
<dbReference type="Proteomes" id="UP001174909">
    <property type="component" value="Unassembled WGS sequence"/>
</dbReference>
<organism evidence="8 9">
    <name type="scientific">Geodia barretti</name>
    <name type="common">Barrett's horny sponge</name>
    <dbReference type="NCBI Taxonomy" id="519541"/>
    <lineage>
        <taxon>Eukaryota</taxon>
        <taxon>Metazoa</taxon>
        <taxon>Porifera</taxon>
        <taxon>Demospongiae</taxon>
        <taxon>Heteroscleromorpha</taxon>
        <taxon>Tetractinellida</taxon>
        <taxon>Astrophorina</taxon>
        <taxon>Geodiidae</taxon>
        <taxon>Geodia</taxon>
    </lineage>
</organism>
<evidence type="ECO:0000256" key="3">
    <source>
        <dbReference type="ARBA" id="ARBA00022737"/>
    </source>
</evidence>
<dbReference type="Gene3D" id="2.10.25.10">
    <property type="entry name" value="Laminin"/>
    <property type="match status" value="1"/>
</dbReference>
<dbReference type="FunFam" id="2.120.10.30:FF:000241">
    <property type="entry name" value="Low-density lipoprotein receptor-related protein 6"/>
    <property type="match status" value="2"/>
</dbReference>
<dbReference type="PANTHER" id="PTHR46513">
    <property type="entry name" value="VITELLOGENIN RECEPTOR-LIKE PROTEIN-RELATED-RELATED"/>
    <property type="match status" value="1"/>
</dbReference>
<keyword evidence="4" id="KW-1015">Disulfide bond</keyword>
<feature type="repeat" description="LDL-receptor class B" evidence="6">
    <location>
        <begin position="1"/>
        <end position="42"/>
    </location>
</feature>
<keyword evidence="8" id="KW-0449">Lipoprotein</keyword>
<feature type="repeat" description="LDL-receptor class B" evidence="6">
    <location>
        <begin position="379"/>
        <end position="422"/>
    </location>
</feature>
<evidence type="ECO:0000313" key="8">
    <source>
        <dbReference type="EMBL" id="CAI8006363.1"/>
    </source>
</evidence>
<dbReference type="EMBL" id="CASHTH010000681">
    <property type="protein sequence ID" value="CAI8006363.1"/>
    <property type="molecule type" value="Genomic_DNA"/>
</dbReference>
<dbReference type="SMART" id="SM00135">
    <property type="entry name" value="LY"/>
    <property type="match status" value="6"/>
</dbReference>
<feature type="repeat" description="LDL-receptor class B" evidence="6">
    <location>
        <begin position="334"/>
        <end position="378"/>
    </location>
</feature>
<keyword evidence="3" id="KW-0677">Repeat</keyword>
<evidence type="ECO:0000256" key="5">
    <source>
        <dbReference type="ARBA" id="ARBA00023180"/>
    </source>
</evidence>
<evidence type="ECO:0000256" key="7">
    <source>
        <dbReference type="SAM" id="Phobius"/>
    </source>
</evidence>
<keyword evidence="7" id="KW-1133">Transmembrane helix</keyword>
<reference evidence="8" key="1">
    <citation type="submission" date="2023-03" db="EMBL/GenBank/DDBJ databases">
        <authorList>
            <person name="Steffen K."/>
            <person name="Cardenas P."/>
        </authorList>
    </citation>
    <scope>NUCLEOTIDE SEQUENCE</scope>
</reference>
<dbReference type="AlphaFoldDB" id="A0AA35R8T8"/>
<dbReference type="SUPFAM" id="SSF57196">
    <property type="entry name" value="EGF/Laminin"/>
    <property type="match status" value="1"/>
</dbReference>
<accession>A0AA35R8T8</accession>
<protein>
    <submittedName>
        <fullName evidence="8">Low-density lipoprotein receptor-related protein 4</fullName>
    </submittedName>
</protein>
<dbReference type="InterPro" id="IPR011042">
    <property type="entry name" value="6-blade_b-propeller_TolB-like"/>
</dbReference>
<feature type="repeat" description="LDL-receptor class B" evidence="6">
    <location>
        <begin position="291"/>
        <end position="333"/>
    </location>
</feature>
<feature type="repeat" description="LDL-receptor class B" evidence="6">
    <location>
        <begin position="43"/>
        <end position="87"/>
    </location>
</feature>
<dbReference type="Gene3D" id="2.120.10.30">
    <property type="entry name" value="TolB, C-terminal domain"/>
    <property type="match status" value="2"/>
</dbReference>
<dbReference type="Pfam" id="PF00058">
    <property type="entry name" value="Ldl_recept_b"/>
    <property type="match status" value="4"/>
</dbReference>
<evidence type="ECO:0000256" key="6">
    <source>
        <dbReference type="PROSITE-ProRule" id="PRU00461"/>
    </source>
</evidence>
<keyword evidence="7" id="KW-0472">Membrane</keyword>
<keyword evidence="5" id="KW-0325">Glycoprotein</keyword>
<evidence type="ECO:0000256" key="4">
    <source>
        <dbReference type="ARBA" id="ARBA00023157"/>
    </source>
</evidence>
<dbReference type="GO" id="GO:0017147">
    <property type="term" value="F:Wnt-protein binding"/>
    <property type="evidence" value="ECO:0007669"/>
    <property type="project" value="TreeGrafter"/>
</dbReference>
<keyword evidence="1" id="KW-0245">EGF-like domain</keyword>
<feature type="repeat" description="LDL-receptor class B" evidence="6">
    <location>
        <begin position="247"/>
        <end position="290"/>
    </location>
</feature>
<dbReference type="InterPro" id="IPR050778">
    <property type="entry name" value="Cueball_EGF_LRP_Nidogen"/>
</dbReference>
<gene>
    <name evidence="8" type="ORF">GBAR_LOCUS4664</name>
</gene>
<dbReference type="Pfam" id="PF14670">
    <property type="entry name" value="FXa_inhibition"/>
    <property type="match status" value="1"/>
</dbReference>
<keyword evidence="8" id="KW-0675">Receptor</keyword>
<dbReference type="GO" id="GO:0005886">
    <property type="term" value="C:plasma membrane"/>
    <property type="evidence" value="ECO:0007669"/>
    <property type="project" value="TreeGrafter"/>
</dbReference>
<dbReference type="PROSITE" id="PS51120">
    <property type="entry name" value="LDLRB"/>
    <property type="match status" value="6"/>
</dbReference>
<dbReference type="GO" id="GO:0060070">
    <property type="term" value="P:canonical Wnt signaling pathway"/>
    <property type="evidence" value="ECO:0007669"/>
    <property type="project" value="TreeGrafter"/>
</dbReference>
<dbReference type="InterPro" id="IPR000033">
    <property type="entry name" value="LDLR_classB_rpt"/>
</dbReference>
<comment type="caution">
    <text evidence="8">The sequence shown here is derived from an EMBL/GenBank/DDBJ whole genome shotgun (WGS) entry which is preliminary data.</text>
</comment>
<evidence type="ECO:0000313" key="9">
    <source>
        <dbReference type="Proteomes" id="UP001174909"/>
    </source>
</evidence>
<feature type="transmembrane region" description="Helical" evidence="7">
    <location>
        <begin position="468"/>
        <end position="487"/>
    </location>
</feature>
<sequence length="504" mass="57080">MYWTDWGDRPRIERASMDGKDRTVLHSTNVVWPNALTIDYTTQTLYWIDAKLDYIESSFRDGTQRQVLYREINVHFRPFGLTFFRDKLYMADIDAREVRSFLVKSNRSELLTIYSDSLEPMSVVAVDETRQPYVRVECLPKAGNFSCACENITTIPVTNPCEVDNGGCEYMCLLGTPDIGSYSCACPTGHRLHPDGKSCLGLDTFLVLVDRSDIYKVSLDVPHPVNVRFPLAGVEILSAVAWDSRDDTLYFADLNRRTIGAVKFNGSKKRVIVDSHTLKAPVGLALDWLHDRLYWTDSERDLIESCDLDGGRRAIIVDSGLDRPRDVAVDPERGLMFWSDWSDRRPRIMRAALDGTSKFQLVTELIDTPNGVALDYQNQIVYWVDGVTDTIEMVHYNGSNRVTLLDFNLDYHPSGLDFYAGRLYLTNWREHNLMGVNVNATNLGEPEVMVRELIQSNEMSPFSTGTEIMMLILHVNVTTAIAAIFVCRGLGSQVVKLKLVVSVK</sequence>
<name>A0AA35R8T8_GEOBA</name>
<keyword evidence="7" id="KW-0812">Transmembrane</keyword>
<keyword evidence="2" id="KW-0732">Signal</keyword>
<evidence type="ECO:0000256" key="2">
    <source>
        <dbReference type="ARBA" id="ARBA00022729"/>
    </source>
</evidence>
<proteinExistence type="predicted"/>
<keyword evidence="9" id="KW-1185">Reference proteome</keyword>
<dbReference type="GO" id="GO:0042813">
    <property type="term" value="F:Wnt receptor activity"/>
    <property type="evidence" value="ECO:0007669"/>
    <property type="project" value="TreeGrafter"/>
</dbReference>